<feature type="chain" id="PRO_5013380911" evidence="1">
    <location>
        <begin position="28"/>
        <end position="182"/>
    </location>
</feature>
<feature type="signal peptide" evidence="1">
    <location>
        <begin position="1"/>
        <end position="27"/>
    </location>
</feature>
<dbReference type="SMART" id="SM00287">
    <property type="entry name" value="SH3b"/>
    <property type="match status" value="1"/>
</dbReference>
<dbReference type="InterPro" id="IPR003646">
    <property type="entry name" value="SH3-like_bac-type"/>
</dbReference>
<organism evidence="3 4">
    <name type="scientific">Devosia enhydra</name>
    <dbReference type="NCBI Taxonomy" id="665118"/>
    <lineage>
        <taxon>Bacteria</taxon>
        <taxon>Pseudomonadati</taxon>
        <taxon>Pseudomonadota</taxon>
        <taxon>Alphaproteobacteria</taxon>
        <taxon>Hyphomicrobiales</taxon>
        <taxon>Devosiaceae</taxon>
        <taxon>Devosia</taxon>
    </lineage>
</organism>
<protein>
    <submittedName>
        <fullName evidence="3">SH3-like domain-containing protein</fullName>
    </submittedName>
</protein>
<sequence>MRAMILVALLLLGIGSAAIGLSQRSHAAEGPSTGLPLPRFATTRSTPINVRVGPGTRYGIAWVYVRAGTPVEIIQEFDTWRKIRDADGSEGWVHQNLLSGRRAGITTAPQSEDRIGLRANRDEAAAVRAWVTPGFPVEIGRCDGSWCEVVATDHPENGRPRQYTGFLQQDLLWGVYKGEAFE</sequence>
<reference evidence="3 4" key="1">
    <citation type="submission" date="2016-11" db="EMBL/GenBank/DDBJ databases">
        <authorList>
            <person name="Jaros S."/>
            <person name="Januszkiewicz K."/>
            <person name="Wedrychowicz H."/>
        </authorList>
    </citation>
    <scope>NUCLEOTIDE SEQUENCE [LARGE SCALE GENOMIC DNA]</scope>
    <source>
        <strain evidence="3 4">ATCC 23634</strain>
    </source>
</reference>
<dbReference type="EMBL" id="FPKU01000002">
    <property type="protein sequence ID" value="SFZ84943.1"/>
    <property type="molecule type" value="Genomic_DNA"/>
</dbReference>
<dbReference type="InterPro" id="IPR010466">
    <property type="entry name" value="DUF1058"/>
</dbReference>
<accession>A0A1K2HYZ6</accession>
<dbReference type="Gene3D" id="2.30.30.40">
    <property type="entry name" value="SH3 Domains"/>
    <property type="match status" value="1"/>
</dbReference>
<keyword evidence="4" id="KW-1185">Reference proteome</keyword>
<dbReference type="STRING" id="665118.SAMN02983003_2297"/>
<dbReference type="Pfam" id="PF06347">
    <property type="entry name" value="SH3_4"/>
    <property type="match status" value="2"/>
</dbReference>
<evidence type="ECO:0000313" key="4">
    <source>
        <dbReference type="Proteomes" id="UP000183447"/>
    </source>
</evidence>
<dbReference type="OrthoDB" id="9810773at2"/>
<gene>
    <name evidence="3" type="ORF">SAMN02983003_2297</name>
</gene>
<dbReference type="RefSeq" id="WP_072344639.1">
    <property type="nucleotide sequence ID" value="NZ_FPKU01000002.1"/>
</dbReference>
<proteinExistence type="predicted"/>
<dbReference type="Proteomes" id="UP000183447">
    <property type="component" value="Unassembled WGS sequence"/>
</dbReference>
<keyword evidence="1" id="KW-0732">Signal</keyword>
<feature type="domain" description="SH3b" evidence="2">
    <location>
        <begin position="38"/>
        <end position="101"/>
    </location>
</feature>
<dbReference type="AlphaFoldDB" id="A0A1K2HYZ6"/>
<evidence type="ECO:0000313" key="3">
    <source>
        <dbReference type="EMBL" id="SFZ84943.1"/>
    </source>
</evidence>
<evidence type="ECO:0000259" key="2">
    <source>
        <dbReference type="SMART" id="SM00287"/>
    </source>
</evidence>
<name>A0A1K2HYZ6_9HYPH</name>
<evidence type="ECO:0000256" key="1">
    <source>
        <dbReference type="SAM" id="SignalP"/>
    </source>
</evidence>